<reference evidence="6 7" key="1">
    <citation type="submission" date="2023-04" db="EMBL/GenBank/DDBJ databases">
        <authorList>
            <person name="Hsu D."/>
        </authorList>
    </citation>
    <scope>NUCLEOTIDE SEQUENCE [LARGE SCALE GENOMIC DNA]</scope>
    <source>
        <strain evidence="6 7">MK1</strain>
    </source>
</reference>
<dbReference type="RefSeq" id="WP_366922152.1">
    <property type="nucleotide sequence ID" value="NZ_CP121694.1"/>
</dbReference>
<comment type="catalytic activity">
    <reaction evidence="5">
        <text>O-phospho-L-tyrosyl-[protein] + H2O = L-tyrosyl-[protein] + phosphate</text>
        <dbReference type="Rhea" id="RHEA:10684"/>
        <dbReference type="Rhea" id="RHEA-COMP:10136"/>
        <dbReference type="Rhea" id="RHEA-COMP:20101"/>
        <dbReference type="ChEBI" id="CHEBI:15377"/>
        <dbReference type="ChEBI" id="CHEBI:43474"/>
        <dbReference type="ChEBI" id="CHEBI:46858"/>
        <dbReference type="ChEBI" id="CHEBI:61978"/>
        <dbReference type="EC" id="3.1.3.48"/>
    </reaction>
</comment>
<dbReference type="SUPFAM" id="SSF89550">
    <property type="entry name" value="PHP domain-like"/>
    <property type="match status" value="1"/>
</dbReference>
<organism evidence="6 7">
    <name type="scientific">Metallumcola ferriviriculae</name>
    <dbReference type="NCBI Taxonomy" id="3039180"/>
    <lineage>
        <taxon>Bacteria</taxon>
        <taxon>Bacillati</taxon>
        <taxon>Bacillota</taxon>
        <taxon>Clostridia</taxon>
        <taxon>Neomoorellales</taxon>
        <taxon>Desulfitibacteraceae</taxon>
        <taxon>Metallumcola</taxon>
    </lineage>
</organism>
<evidence type="ECO:0000256" key="5">
    <source>
        <dbReference type="ARBA" id="ARBA00051722"/>
    </source>
</evidence>
<keyword evidence="7" id="KW-1185">Reference proteome</keyword>
<dbReference type="InterPro" id="IPR016195">
    <property type="entry name" value="Pol/histidinol_Pase-like"/>
</dbReference>
<comment type="similarity">
    <text evidence="1">Belongs to the metallo-dependent hydrolases superfamily. CpsB/CapC family.</text>
</comment>
<gene>
    <name evidence="6" type="ORF">MFMK1_002593</name>
</gene>
<evidence type="ECO:0000256" key="1">
    <source>
        <dbReference type="ARBA" id="ARBA00005750"/>
    </source>
</evidence>
<keyword evidence="3" id="KW-0378">Hydrolase</keyword>
<dbReference type="Pfam" id="PF19567">
    <property type="entry name" value="CpsB_CapC"/>
    <property type="match status" value="1"/>
</dbReference>
<dbReference type="KEGG" id="dbc:MFMK1_002593"/>
<dbReference type="EC" id="3.1.3.48" evidence="2"/>
<protein>
    <recommendedName>
        <fullName evidence="2">protein-tyrosine-phosphatase</fullName>
        <ecNumber evidence="2">3.1.3.48</ecNumber>
    </recommendedName>
</protein>
<dbReference type="Gene3D" id="3.20.20.140">
    <property type="entry name" value="Metal-dependent hydrolases"/>
    <property type="match status" value="1"/>
</dbReference>
<accession>A0AAU0UR98</accession>
<sequence>MIDIHCHILPGIDDGAKDIDTAVEMLRIAAADGIKEIITTPHYEDIRYHPTKAEIAAKLELIRPEAEKLGITLYPGMEVYLTPETPRDLKEGRLNTLAGSKYLLVEFPFQEIPPYADKVIFEIMLQGIIPVIAHPERNGGIIAYPNCLVKLLDKGVLTQVNGGSLLGCFGQEVGSCAKKLVKHGMVHFLSSDAHSDKRRTPLLSEAVDKLKEIAGADTAARLLKNSQKLLNNETITSSHQPITRKAALITSLLRRINVF</sequence>
<dbReference type="PANTHER" id="PTHR39181:SF1">
    <property type="entry name" value="TYROSINE-PROTEIN PHOSPHATASE YWQE"/>
    <property type="match status" value="1"/>
</dbReference>
<dbReference type="Proteomes" id="UP001329915">
    <property type="component" value="Chromosome"/>
</dbReference>
<dbReference type="InterPro" id="IPR016667">
    <property type="entry name" value="Caps_polysacc_synth_CpsB/CapC"/>
</dbReference>
<dbReference type="PIRSF" id="PIRSF016557">
    <property type="entry name" value="Caps_synth_CpsB"/>
    <property type="match status" value="1"/>
</dbReference>
<proteinExistence type="inferred from homology"/>
<evidence type="ECO:0000256" key="3">
    <source>
        <dbReference type="ARBA" id="ARBA00022801"/>
    </source>
</evidence>
<dbReference type="GO" id="GO:0004725">
    <property type="term" value="F:protein tyrosine phosphatase activity"/>
    <property type="evidence" value="ECO:0007669"/>
    <property type="project" value="UniProtKB-EC"/>
</dbReference>
<dbReference type="GO" id="GO:0030145">
    <property type="term" value="F:manganese ion binding"/>
    <property type="evidence" value="ECO:0007669"/>
    <property type="project" value="InterPro"/>
</dbReference>
<evidence type="ECO:0000256" key="4">
    <source>
        <dbReference type="ARBA" id="ARBA00022912"/>
    </source>
</evidence>
<evidence type="ECO:0000313" key="6">
    <source>
        <dbReference type="EMBL" id="WRO22754.1"/>
    </source>
</evidence>
<evidence type="ECO:0000313" key="7">
    <source>
        <dbReference type="Proteomes" id="UP001329915"/>
    </source>
</evidence>
<keyword evidence="4" id="KW-0904">Protein phosphatase</keyword>
<name>A0AAU0UR98_9FIRM</name>
<dbReference type="EMBL" id="CP121694">
    <property type="protein sequence ID" value="WRO22754.1"/>
    <property type="molecule type" value="Genomic_DNA"/>
</dbReference>
<evidence type="ECO:0000256" key="2">
    <source>
        <dbReference type="ARBA" id="ARBA00013064"/>
    </source>
</evidence>
<dbReference type="PANTHER" id="PTHR39181">
    <property type="entry name" value="TYROSINE-PROTEIN PHOSPHATASE YWQE"/>
    <property type="match status" value="1"/>
</dbReference>
<dbReference type="AlphaFoldDB" id="A0AAU0UR98"/>